<comment type="caution">
    <text evidence="2">The sequence shown here is derived from an EMBL/GenBank/DDBJ whole genome shotgun (WGS) entry which is preliminary data.</text>
</comment>
<keyword evidence="1" id="KW-1133">Transmembrane helix</keyword>
<organism evidence="2 3">
    <name type="scientific">Paradevosia shaoguanensis</name>
    <dbReference type="NCBI Taxonomy" id="1335043"/>
    <lineage>
        <taxon>Bacteria</taxon>
        <taxon>Pseudomonadati</taxon>
        <taxon>Pseudomonadota</taxon>
        <taxon>Alphaproteobacteria</taxon>
        <taxon>Hyphomicrobiales</taxon>
        <taxon>Devosiaceae</taxon>
        <taxon>Paradevosia</taxon>
    </lineage>
</organism>
<keyword evidence="3" id="KW-1185">Reference proteome</keyword>
<protein>
    <recommendedName>
        <fullName evidence="4">CoxF protein</fullName>
    </recommendedName>
</protein>
<keyword evidence="1" id="KW-0812">Transmembrane</keyword>
<feature type="transmembrane region" description="Helical" evidence="1">
    <location>
        <begin position="22"/>
        <end position="42"/>
    </location>
</feature>
<dbReference type="Proteomes" id="UP001156140">
    <property type="component" value="Unassembled WGS sequence"/>
</dbReference>
<gene>
    <name evidence="2" type="ORF">ML536_04665</name>
</gene>
<proteinExistence type="predicted"/>
<dbReference type="RefSeq" id="WP_182398036.1">
    <property type="nucleotide sequence ID" value="NZ_CP068983.1"/>
</dbReference>
<dbReference type="AlphaFoldDB" id="A0AA41QKE4"/>
<name>A0AA41QKE4_9HYPH</name>
<evidence type="ECO:0008006" key="4">
    <source>
        <dbReference type="Google" id="ProtNLM"/>
    </source>
</evidence>
<evidence type="ECO:0000313" key="2">
    <source>
        <dbReference type="EMBL" id="MCI0126113.1"/>
    </source>
</evidence>
<evidence type="ECO:0000313" key="3">
    <source>
        <dbReference type="Proteomes" id="UP001156140"/>
    </source>
</evidence>
<dbReference type="EMBL" id="JALAZD010000001">
    <property type="protein sequence ID" value="MCI0126113.1"/>
    <property type="molecule type" value="Genomic_DNA"/>
</dbReference>
<sequence>MAKEVTPLTPEQLEMARRRKRAVALGVVLGLVVVLFYVLTVFKMGPAIFNRDL</sequence>
<accession>A0AA41QKE4</accession>
<keyword evidence="1" id="KW-0472">Membrane</keyword>
<evidence type="ECO:0000256" key="1">
    <source>
        <dbReference type="SAM" id="Phobius"/>
    </source>
</evidence>
<reference evidence="2" key="1">
    <citation type="submission" date="2022-03" db="EMBL/GenBank/DDBJ databases">
        <title>The complete genome sequence of a Methyloterrigena soli.</title>
        <authorList>
            <person name="Zi Z."/>
        </authorList>
    </citation>
    <scope>NUCLEOTIDE SEQUENCE</scope>
    <source>
        <strain evidence="2">M48</strain>
    </source>
</reference>